<gene>
    <name evidence="3" type="ORF">RGF97_11445</name>
</gene>
<dbReference type="PANTHER" id="PTHR34512">
    <property type="entry name" value="CELL SURFACE PROTEIN"/>
    <property type="match status" value="1"/>
</dbReference>
<organism evidence="3 4">
    <name type="scientific">Streptomyces roseicoloratus</name>
    <dbReference type="NCBI Taxonomy" id="2508722"/>
    <lineage>
        <taxon>Bacteria</taxon>
        <taxon>Bacillati</taxon>
        <taxon>Actinomycetota</taxon>
        <taxon>Actinomycetes</taxon>
        <taxon>Kitasatosporales</taxon>
        <taxon>Streptomycetaceae</taxon>
        <taxon>Streptomyces</taxon>
    </lineage>
</organism>
<evidence type="ECO:0000313" key="4">
    <source>
        <dbReference type="Proteomes" id="UP001250858"/>
    </source>
</evidence>
<protein>
    <submittedName>
        <fullName evidence="3">PQQ-binding-like beta-propeller repeat protein</fullName>
    </submittedName>
</protein>
<feature type="domain" description="Pyrrolo-quinoline quinone repeat" evidence="2">
    <location>
        <begin position="6"/>
        <end position="173"/>
    </location>
</feature>
<dbReference type="Proteomes" id="UP001250858">
    <property type="component" value="Chromosome"/>
</dbReference>
<dbReference type="Pfam" id="PF13360">
    <property type="entry name" value="PQQ_2"/>
    <property type="match status" value="1"/>
</dbReference>
<dbReference type="InterPro" id="IPR002372">
    <property type="entry name" value="PQQ_rpt_dom"/>
</dbReference>
<dbReference type="PANTHER" id="PTHR34512:SF30">
    <property type="entry name" value="OUTER MEMBRANE PROTEIN ASSEMBLY FACTOR BAMB"/>
    <property type="match status" value="1"/>
</dbReference>
<dbReference type="EMBL" id="CP133762">
    <property type="protein sequence ID" value="WMX45345.1"/>
    <property type="molecule type" value="Genomic_DNA"/>
</dbReference>
<accession>A0ABY9RWR3</accession>
<dbReference type="Gene3D" id="2.130.10.10">
    <property type="entry name" value="YVTN repeat-like/Quinoprotein amine dehydrogenase"/>
    <property type="match status" value="1"/>
</dbReference>
<evidence type="ECO:0000313" key="3">
    <source>
        <dbReference type="EMBL" id="WMX45345.1"/>
    </source>
</evidence>
<reference evidence="3 4" key="1">
    <citation type="submission" date="2023-09" db="EMBL/GenBank/DDBJ databases">
        <title>Complete genome of Streptomyces roseicoloratus T14.</title>
        <authorList>
            <person name="Bashizi T."/>
            <person name="Kim M.-J."/>
            <person name="Lee G."/>
            <person name="Tagele S.B."/>
            <person name="Shin J.-H."/>
        </authorList>
    </citation>
    <scope>NUCLEOTIDE SEQUENCE [LARGE SCALE GENOMIC DNA]</scope>
    <source>
        <strain evidence="3 4">T14</strain>
    </source>
</reference>
<sequence length="384" mass="39993">MCRTTDGRFEALDTANGGRLWTADLVADPRDNRSFIGPTGAVFVAGSTGVPAVHGSSVALMSAGRLQVRDARGGGVRWEQESMEGGGFRSQPVVGDDMVFVPTQDDAGVSLTAFALADGRRLWSKSLTNADLSRAEFRDFEPVAYANGLVYALSDAGFVSFDARTGEQRGQVASEAVGCATLHVQGRSAYCAPLSASNTAPLVLHRLDATTLAPVGDGHVAVPAGVARSGAWPTAVSARAVVVLDQGPMRWAALSDTAAPIGVHVLDLATGRSLGHFPAGGLATETVKGQRLSDPLLTDRGLLYADFSSLRFVPLGEDGRPGTERTVPLPGAPGPRTESLYDRAGGIDMALEIRPPVVLPVGGVAHVVYDQGVVVSAELPDQKE</sequence>
<dbReference type="InterPro" id="IPR011047">
    <property type="entry name" value="Quinoprotein_ADH-like_sf"/>
</dbReference>
<proteinExistence type="predicted"/>
<evidence type="ECO:0000259" key="2">
    <source>
        <dbReference type="Pfam" id="PF13360"/>
    </source>
</evidence>
<name>A0ABY9RWR3_9ACTN</name>
<feature type="region of interest" description="Disordered" evidence="1">
    <location>
        <begin position="318"/>
        <end position="337"/>
    </location>
</feature>
<dbReference type="InterPro" id="IPR015943">
    <property type="entry name" value="WD40/YVTN_repeat-like_dom_sf"/>
</dbReference>
<keyword evidence="4" id="KW-1185">Reference proteome</keyword>
<evidence type="ECO:0000256" key="1">
    <source>
        <dbReference type="SAM" id="MobiDB-lite"/>
    </source>
</evidence>
<dbReference type="SUPFAM" id="SSF50998">
    <property type="entry name" value="Quinoprotein alcohol dehydrogenase-like"/>
    <property type="match status" value="2"/>
</dbReference>